<dbReference type="AlphaFoldDB" id="A0A6J4MYU4"/>
<feature type="domain" description="Glycoside hydrolase family 3 C-terminal" evidence="9">
    <location>
        <begin position="455"/>
        <end position="611"/>
    </location>
</feature>
<dbReference type="SUPFAM" id="SSF52279">
    <property type="entry name" value="Beta-D-glucan exohydrolase, C-terminal domain"/>
    <property type="match status" value="1"/>
</dbReference>
<accession>A0A6J4MYU4</accession>
<dbReference type="InterPro" id="IPR017853">
    <property type="entry name" value="GH"/>
</dbReference>
<reference evidence="10" key="1">
    <citation type="submission" date="2020-02" db="EMBL/GenBank/DDBJ databases">
        <authorList>
            <person name="Meier V. D."/>
        </authorList>
    </citation>
    <scope>NUCLEOTIDE SEQUENCE</scope>
    <source>
        <strain evidence="10">AVDCRST_MAG75</strain>
    </source>
</reference>
<gene>
    <name evidence="10" type="ORF">AVDCRST_MAG75-223</name>
</gene>
<keyword evidence="4" id="KW-0732">Signal</keyword>
<dbReference type="Pfam" id="PF00933">
    <property type="entry name" value="Glyco_hydro_3"/>
    <property type="match status" value="1"/>
</dbReference>
<keyword evidence="6" id="KW-0326">Glycosidase</keyword>
<evidence type="ECO:0000256" key="1">
    <source>
        <dbReference type="ARBA" id="ARBA00000448"/>
    </source>
</evidence>
<dbReference type="PANTHER" id="PTHR30620:SF16">
    <property type="entry name" value="LYSOSOMAL BETA GLUCOSIDASE"/>
    <property type="match status" value="1"/>
</dbReference>
<dbReference type="InterPro" id="IPR036962">
    <property type="entry name" value="Glyco_hydro_3_N_sf"/>
</dbReference>
<evidence type="ECO:0000256" key="5">
    <source>
        <dbReference type="ARBA" id="ARBA00022801"/>
    </source>
</evidence>
<evidence type="ECO:0000313" key="10">
    <source>
        <dbReference type="EMBL" id="CAA9372725.1"/>
    </source>
</evidence>
<comment type="similarity">
    <text evidence="2">Belongs to the glycosyl hydrolase 3 family.</text>
</comment>
<dbReference type="PANTHER" id="PTHR30620">
    <property type="entry name" value="PERIPLASMIC BETA-GLUCOSIDASE-RELATED"/>
    <property type="match status" value="1"/>
</dbReference>
<dbReference type="PRINTS" id="PR00133">
    <property type="entry name" value="GLHYDRLASE3"/>
</dbReference>
<organism evidence="10">
    <name type="scientific">uncultured Propionibacteriaceae bacterium</name>
    <dbReference type="NCBI Taxonomy" id="257457"/>
    <lineage>
        <taxon>Bacteria</taxon>
        <taxon>Bacillati</taxon>
        <taxon>Actinomycetota</taxon>
        <taxon>Actinomycetes</taxon>
        <taxon>Propionibacteriales</taxon>
        <taxon>Propionibacteriaceae</taxon>
        <taxon>environmental samples</taxon>
    </lineage>
</organism>
<dbReference type="EC" id="3.2.1.21" evidence="3"/>
<sequence>MKPQTKTSPDGIEYRDLNGNGVLDPYENPTLPVEARVLDLVGRLSLEEKAGLLFHPIIEAGTDGSVVETPGRISLLPTSTVVLGKLLNHFNVHALGDPTAAARWHNAVQALAEQTPHGIPVTISSDPRHSFNDNPGASFAAGSFSQWPEPIGLGAIGDAELVRLHADATREEYTAVGIRAALHPTADLATEPRWGRQFATFGQDSDLVTRLVDAFLQGLQGAELGATSVAATTKHFPGGGPQKDGEDPHFPYGREQTYTGGGFDDHLKPFVRAIARGTSAIMPYYGMPVGLYLDGEPIEQVGFSYNKQIITGLLREKLGYDGVVLTDWSLLTDTVAGDLGLPARAWGVEDLDRLRRLEKLLAAGVDQLGGEECPELVVDLVSSGAVPMERIDESVRRLLRVKYQLGLFDNPYVDEEAAAVVVGRSEFVRAGHRAQAESVTVLVNSEGRDGPVLPLRAGVSLFVEGVDRDIAAQFATVVDDPAEADLALVRVRAPYEERNSYFLEQWFHAGSLEFPAGVIRRLGKIAEQTPLLVDVTLERPAILAPITEIAAGLVASYGASERALLEALTNRISPRGRLPFEIPRSMGAVVVSRPDVASDTVDPLFEVGHRVTI</sequence>
<evidence type="ECO:0000259" key="8">
    <source>
        <dbReference type="Pfam" id="PF00933"/>
    </source>
</evidence>
<feature type="domain" description="Glycoside hydrolase family 3 N-terminal" evidence="8">
    <location>
        <begin position="94"/>
        <end position="401"/>
    </location>
</feature>
<dbReference type="GO" id="GO:0009251">
    <property type="term" value="P:glucan catabolic process"/>
    <property type="evidence" value="ECO:0007669"/>
    <property type="project" value="TreeGrafter"/>
</dbReference>
<dbReference type="InterPro" id="IPR051915">
    <property type="entry name" value="Cellulose_Degrad_GH3"/>
</dbReference>
<dbReference type="InterPro" id="IPR036881">
    <property type="entry name" value="Glyco_hydro_3_C_sf"/>
</dbReference>
<dbReference type="InterPro" id="IPR001764">
    <property type="entry name" value="Glyco_hydro_3_N"/>
</dbReference>
<dbReference type="SUPFAM" id="SSF51445">
    <property type="entry name" value="(Trans)glycosidases"/>
    <property type="match status" value="1"/>
</dbReference>
<evidence type="ECO:0000256" key="2">
    <source>
        <dbReference type="ARBA" id="ARBA00005336"/>
    </source>
</evidence>
<protein>
    <recommendedName>
        <fullName evidence="3">beta-glucosidase</fullName>
        <ecNumber evidence="3">3.2.1.21</ecNumber>
    </recommendedName>
</protein>
<evidence type="ECO:0000256" key="4">
    <source>
        <dbReference type="ARBA" id="ARBA00022729"/>
    </source>
</evidence>
<dbReference type="Gene3D" id="3.40.50.1700">
    <property type="entry name" value="Glycoside hydrolase family 3 C-terminal domain"/>
    <property type="match status" value="1"/>
</dbReference>
<comment type="catalytic activity">
    <reaction evidence="1">
        <text>Hydrolysis of terminal, non-reducing beta-D-glucosyl residues with release of beta-D-glucose.</text>
        <dbReference type="EC" id="3.2.1.21"/>
    </reaction>
</comment>
<name>A0A6J4MYU4_9ACTN</name>
<dbReference type="EMBL" id="CADCUO010000015">
    <property type="protein sequence ID" value="CAA9372725.1"/>
    <property type="molecule type" value="Genomic_DNA"/>
</dbReference>
<evidence type="ECO:0000256" key="6">
    <source>
        <dbReference type="ARBA" id="ARBA00023295"/>
    </source>
</evidence>
<dbReference type="GO" id="GO:0008422">
    <property type="term" value="F:beta-glucosidase activity"/>
    <property type="evidence" value="ECO:0007669"/>
    <property type="project" value="UniProtKB-EC"/>
</dbReference>
<dbReference type="InterPro" id="IPR002772">
    <property type="entry name" value="Glyco_hydro_3_C"/>
</dbReference>
<evidence type="ECO:0000259" key="9">
    <source>
        <dbReference type="Pfam" id="PF01915"/>
    </source>
</evidence>
<keyword evidence="5" id="KW-0378">Hydrolase</keyword>
<dbReference type="Gene3D" id="3.20.20.300">
    <property type="entry name" value="Glycoside hydrolase, family 3, N-terminal domain"/>
    <property type="match status" value="1"/>
</dbReference>
<dbReference type="Pfam" id="PF01915">
    <property type="entry name" value="Glyco_hydro_3_C"/>
    <property type="match status" value="1"/>
</dbReference>
<evidence type="ECO:0000256" key="7">
    <source>
        <dbReference type="SAM" id="MobiDB-lite"/>
    </source>
</evidence>
<proteinExistence type="inferred from homology"/>
<evidence type="ECO:0000256" key="3">
    <source>
        <dbReference type="ARBA" id="ARBA00012744"/>
    </source>
</evidence>
<feature type="region of interest" description="Disordered" evidence="7">
    <location>
        <begin position="1"/>
        <end position="21"/>
    </location>
</feature>